<dbReference type="InterPro" id="IPR036515">
    <property type="entry name" value="Transposase_17_sf"/>
</dbReference>
<feature type="domain" description="Transposase IS200-like" evidence="1">
    <location>
        <begin position="3"/>
        <end position="50"/>
    </location>
</feature>
<protein>
    <submittedName>
        <fullName evidence="2">Transposase</fullName>
    </submittedName>
</protein>
<organism evidence="2 3">
    <name type="scientific">Cecembia lonarensis (strain CCUG 58316 / KCTC 22772 / LW9)</name>
    <dbReference type="NCBI Taxonomy" id="1225176"/>
    <lineage>
        <taxon>Bacteria</taxon>
        <taxon>Pseudomonadati</taxon>
        <taxon>Bacteroidota</taxon>
        <taxon>Cytophagia</taxon>
        <taxon>Cytophagales</taxon>
        <taxon>Cyclobacteriaceae</taxon>
        <taxon>Cecembia</taxon>
    </lineage>
</organism>
<dbReference type="OrthoDB" id="9788881at2"/>
<dbReference type="InterPro" id="IPR052715">
    <property type="entry name" value="RAYT_transposase"/>
</dbReference>
<dbReference type="EMBL" id="AMGM01000009">
    <property type="protein sequence ID" value="EKB50373.1"/>
    <property type="molecule type" value="Genomic_DNA"/>
</dbReference>
<reference evidence="2 3" key="1">
    <citation type="journal article" date="2012" name="J. Bacteriol.">
        <title>Draft Genome Sequence of Cecembia lonarensis Strain LW9T, Isolated from Lonar Lake, a Haloalkaline Lake in India.</title>
        <authorList>
            <person name="Shivaji S."/>
            <person name="Ara S."/>
            <person name="Singh A."/>
            <person name="Pinnaka A.K."/>
        </authorList>
    </citation>
    <scope>NUCLEOTIDE SEQUENCE [LARGE SCALE GENOMIC DNA]</scope>
    <source>
        <strain evidence="2 3">LW9</strain>
    </source>
</reference>
<dbReference type="GO" id="GO:0043565">
    <property type="term" value="F:sequence-specific DNA binding"/>
    <property type="evidence" value="ECO:0007669"/>
    <property type="project" value="TreeGrafter"/>
</dbReference>
<dbReference type="PANTHER" id="PTHR36966:SF1">
    <property type="entry name" value="REP-ASSOCIATED TYROSINE TRANSPOSASE"/>
    <property type="match status" value="1"/>
</dbReference>
<comment type="caution">
    <text evidence="2">The sequence shown here is derived from an EMBL/GenBank/DDBJ whole genome shotgun (WGS) entry which is preliminary data.</text>
</comment>
<dbReference type="PANTHER" id="PTHR36966">
    <property type="entry name" value="REP-ASSOCIATED TYROSINE TRANSPOSASE"/>
    <property type="match status" value="1"/>
</dbReference>
<dbReference type="Pfam" id="PF01797">
    <property type="entry name" value="Y1_Tnp"/>
    <property type="match status" value="1"/>
</dbReference>
<dbReference type="GO" id="GO:0006313">
    <property type="term" value="P:DNA transposition"/>
    <property type="evidence" value="ECO:0007669"/>
    <property type="project" value="InterPro"/>
</dbReference>
<proteinExistence type="predicted"/>
<accession>K1LJ87</accession>
<dbReference type="GO" id="GO:0004803">
    <property type="term" value="F:transposase activity"/>
    <property type="evidence" value="ECO:0007669"/>
    <property type="project" value="InterPro"/>
</dbReference>
<dbReference type="AlphaFoldDB" id="K1LJ87"/>
<evidence type="ECO:0000313" key="2">
    <source>
        <dbReference type="EMBL" id="EKB50373.1"/>
    </source>
</evidence>
<evidence type="ECO:0000313" key="3">
    <source>
        <dbReference type="Proteomes" id="UP000004478"/>
    </source>
</evidence>
<keyword evidence="3" id="KW-1185">Reference proteome</keyword>
<dbReference type="InterPro" id="IPR002686">
    <property type="entry name" value="Transposase_17"/>
</dbReference>
<dbReference type="Proteomes" id="UP000004478">
    <property type="component" value="Unassembled WGS sequence"/>
</dbReference>
<dbReference type="SUPFAM" id="SSF143422">
    <property type="entry name" value="Transposase IS200-like"/>
    <property type="match status" value="1"/>
</dbReference>
<gene>
    <name evidence="2" type="ORF">B879_00922</name>
</gene>
<name>K1LJ87_CECL9</name>
<evidence type="ECO:0000259" key="1">
    <source>
        <dbReference type="Pfam" id="PF01797"/>
    </source>
</evidence>
<sequence>MNKGLEIFAWCLMSNHLHILCRAKEPFKLSDIMRDFKRYNAQLILKAIEKESGESRSKWMLNRFRFRGNLLKRNEKYKFWEDGVHAINIVSGYFFEQKLYYIHQNPVRAQIVEEDWHYLHSSARDYCGIKGLVEVSVY</sequence>
<dbReference type="Gene3D" id="3.30.70.1290">
    <property type="entry name" value="Transposase IS200-like"/>
    <property type="match status" value="1"/>
</dbReference>